<dbReference type="AlphaFoldDB" id="A0A165NR79"/>
<dbReference type="EMBL" id="KV425896">
    <property type="protein sequence ID" value="KZW01104.1"/>
    <property type="molecule type" value="Genomic_DNA"/>
</dbReference>
<evidence type="ECO:0000313" key="2">
    <source>
        <dbReference type="Proteomes" id="UP000077266"/>
    </source>
</evidence>
<sequence length="208" mass="23567">MSTPESMVEDVIASLCSVIYTRLRGHRGTDIVSSDGSERPQIQVDIQTHKRQALSRLMGLWHVVLVDLVPRLEAIPKPLRVSVWDDNGQHEKYVVVKRFVTPEGASFEMRKFSDVDIPEDISTDEAAFLYGYVFSPAPLVTNAELYYEPTARTFWIVEHNRANFRYGVSVRNAAPVLDFGLYPRRSESAATSLNNATNRHASMYFPTD</sequence>
<protein>
    <recommendedName>
        <fullName evidence="3">HORMA domain-containing protein</fullName>
    </recommendedName>
</protein>
<keyword evidence="2" id="KW-1185">Reference proteome</keyword>
<organism evidence="1 2">
    <name type="scientific">Exidia glandulosa HHB12029</name>
    <dbReference type="NCBI Taxonomy" id="1314781"/>
    <lineage>
        <taxon>Eukaryota</taxon>
        <taxon>Fungi</taxon>
        <taxon>Dikarya</taxon>
        <taxon>Basidiomycota</taxon>
        <taxon>Agaricomycotina</taxon>
        <taxon>Agaricomycetes</taxon>
        <taxon>Auriculariales</taxon>
        <taxon>Exidiaceae</taxon>
        <taxon>Exidia</taxon>
    </lineage>
</organism>
<name>A0A165NR79_EXIGL</name>
<gene>
    <name evidence="1" type="ORF">EXIGLDRAFT_761113</name>
</gene>
<evidence type="ECO:0008006" key="3">
    <source>
        <dbReference type="Google" id="ProtNLM"/>
    </source>
</evidence>
<reference evidence="1 2" key="1">
    <citation type="journal article" date="2016" name="Mol. Biol. Evol.">
        <title>Comparative Genomics of Early-Diverging Mushroom-Forming Fungi Provides Insights into the Origins of Lignocellulose Decay Capabilities.</title>
        <authorList>
            <person name="Nagy L.G."/>
            <person name="Riley R."/>
            <person name="Tritt A."/>
            <person name="Adam C."/>
            <person name="Daum C."/>
            <person name="Floudas D."/>
            <person name="Sun H."/>
            <person name="Yadav J.S."/>
            <person name="Pangilinan J."/>
            <person name="Larsson K.H."/>
            <person name="Matsuura K."/>
            <person name="Barry K."/>
            <person name="Labutti K."/>
            <person name="Kuo R."/>
            <person name="Ohm R.A."/>
            <person name="Bhattacharya S.S."/>
            <person name="Shirouzu T."/>
            <person name="Yoshinaga Y."/>
            <person name="Martin F.M."/>
            <person name="Grigoriev I.V."/>
            <person name="Hibbett D.S."/>
        </authorList>
    </citation>
    <scope>NUCLEOTIDE SEQUENCE [LARGE SCALE GENOMIC DNA]</scope>
    <source>
        <strain evidence="1 2">HHB12029</strain>
    </source>
</reference>
<dbReference type="Proteomes" id="UP000077266">
    <property type="component" value="Unassembled WGS sequence"/>
</dbReference>
<proteinExistence type="predicted"/>
<accession>A0A165NR79</accession>
<evidence type="ECO:0000313" key="1">
    <source>
        <dbReference type="EMBL" id="KZW01104.1"/>
    </source>
</evidence>
<dbReference type="InParanoid" id="A0A165NR79"/>